<reference evidence="1" key="1">
    <citation type="journal article" date="2019" name="Sci. Rep.">
        <title>Draft genome of Tanacetum cinerariifolium, the natural source of mosquito coil.</title>
        <authorList>
            <person name="Yamashiro T."/>
            <person name="Shiraishi A."/>
            <person name="Satake H."/>
            <person name="Nakayama K."/>
        </authorList>
    </citation>
    <scope>NUCLEOTIDE SEQUENCE</scope>
</reference>
<protein>
    <submittedName>
        <fullName evidence="1">Uncharacterized protein</fullName>
    </submittedName>
</protein>
<gene>
    <name evidence="1" type="ORF">Tci_046701</name>
</gene>
<evidence type="ECO:0000313" key="1">
    <source>
        <dbReference type="EMBL" id="GEU74723.1"/>
    </source>
</evidence>
<accession>A0A6L2ML75</accession>
<proteinExistence type="predicted"/>
<name>A0A6L2ML75_TANCI</name>
<dbReference type="AlphaFoldDB" id="A0A6L2ML75"/>
<comment type="caution">
    <text evidence="1">The sequence shown here is derived from an EMBL/GenBank/DDBJ whole genome shotgun (WGS) entry which is preliminary data.</text>
</comment>
<organism evidence="1">
    <name type="scientific">Tanacetum cinerariifolium</name>
    <name type="common">Dalmatian daisy</name>
    <name type="synonym">Chrysanthemum cinerariifolium</name>
    <dbReference type="NCBI Taxonomy" id="118510"/>
    <lineage>
        <taxon>Eukaryota</taxon>
        <taxon>Viridiplantae</taxon>
        <taxon>Streptophyta</taxon>
        <taxon>Embryophyta</taxon>
        <taxon>Tracheophyta</taxon>
        <taxon>Spermatophyta</taxon>
        <taxon>Magnoliopsida</taxon>
        <taxon>eudicotyledons</taxon>
        <taxon>Gunneridae</taxon>
        <taxon>Pentapetalae</taxon>
        <taxon>asterids</taxon>
        <taxon>campanulids</taxon>
        <taxon>Asterales</taxon>
        <taxon>Asteraceae</taxon>
        <taxon>Asteroideae</taxon>
        <taxon>Anthemideae</taxon>
        <taxon>Anthemidinae</taxon>
        <taxon>Tanacetum</taxon>
    </lineage>
</organism>
<dbReference type="EMBL" id="BKCJ010006940">
    <property type="protein sequence ID" value="GEU74723.1"/>
    <property type="molecule type" value="Genomic_DNA"/>
</dbReference>
<sequence length="211" mass="23846">MSIVASKSLEDLEAQENVNIIKKHLVDEEIEKIVEGGDNVDEDEFMAGDALIRRNKQENGKEIEEIRDTLPPTSIRSPRTYISPLSSDKEKLQELMASKPTASSTPKPKSSNFNAISKDVHATLKEVVPKMVDHNTNDFMKNNLPKAVAQAIRRKRQRVKDDIATMVAEVVQKERENIKVELYGHVTNDVTPLNLVGNRILNIQGRYFIDQ</sequence>